<sequence>MGKLNYLVIHCTASPEGKELTKDDIIRMHTNPKHLGGRGWNRPGYSDIVYLDGELVNIIPFNQDDQVDPWEISNGVRGINGNSRHVVYVGGVDESGEKPKDTRTKEQKGTLETYVKFMVLRHPHIQVLGHNQAPGASKACPSFDVPKWLESIGISEKNIYKEED</sequence>
<protein>
    <submittedName>
        <fullName evidence="2">Lysozyme</fullName>
    </submittedName>
</protein>
<gene>
    <name evidence="2" type="ORF">AW14_07975</name>
</gene>
<dbReference type="EMBL" id="CP007202">
    <property type="protein sequence ID" value="AJR03571.1"/>
    <property type="molecule type" value="Genomic_DNA"/>
</dbReference>
<dbReference type="InterPro" id="IPR002502">
    <property type="entry name" value="Amidase_domain"/>
</dbReference>
<evidence type="ECO:0000259" key="1">
    <source>
        <dbReference type="Pfam" id="PF01510"/>
    </source>
</evidence>
<dbReference type="InterPro" id="IPR036505">
    <property type="entry name" value="Amidase/PGRP_sf"/>
</dbReference>
<dbReference type="RefSeq" id="WP_044638296.1">
    <property type="nucleotide sequence ID" value="NZ_CP007202.1"/>
</dbReference>
<dbReference type="Proteomes" id="UP000032229">
    <property type="component" value="Chromosome"/>
</dbReference>
<dbReference type="GO" id="GO:0008745">
    <property type="term" value="F:N-acetylmuramoyl-L-alanine amidase activity"/>
    <property type="evidence" value="ECO:0007669"/>
    <property type="project" value="InterPro"/>
</dbReference>
<dbReference type="SUPFAM" id="SSF55846">
    <property type="entry name" value="N-acetylmuramoyl-L-alanine amidase-like"/>
    <property type="match status" value="1"/>
</dbReference>
<organism evidence="2 3">
    <name type="scientific">Siansivirga zeaxanthinifaciens CC-SAMT-1</name>
    <dbReference type="NCBI Taxonomy" id="1454006"/>
    <lineage>
        <taxon>Bacteria</taxon>
        <taxon>Pseudomonadati</taxon>
        <taxon>Bacteroidota</taxon>
        <taxon>Flavobacteriia</taxon>
        <taxon>Flavobacteriales</taxon>
        <taxon>Flavobacteriaceae</taxon>
        <taxon>Siansivirga</taxon>
    </lineage>
</organism>
<dbReference type="Gene3D" id="3.40.80.10">
    <property type="entry name" value="Peptidoglycan recognition protein-like"/>
    <property type="match status" value="1"/>
</dbReference>
<proteinExistence type="predicted"/>
<dbReference type="STRING" id="1454006.AW14_07975"/>
<dbReference type="OrthoDB" id="1037861at2"/>
<dbReference type="GO" id="GO:0009253">
    <property type="term" value="P:peptidoglycan catabolic process"/>
    <property type="evidence" value="ECO:0007669"/>
    <property type="project" value="InterPro"/>
</dbReference>
<dbReference type="AlphaFoldDB" id="A0A0C5VWR9"/>
<dbReference type="Pfam" id="PF01510">
    <property type="entry name" value="Amidase_2"/>
    <property type="match status" value="1"/>
</dbReference>
<keyword evidence="3" id="KW-1185">Reference proteome</keyword>
<evidence type="ECO:0000313" key="2">
    <source>
        <dbReference type="EMBL" id="AJR03571.1"/>
    </source>
</evidence>
<dbReference type="HOGENOM" id="CLU_079366_3_0_10"/>
<name>A0A0C5VWR9_9FLAO</name>
<evidence type="ECO:0000313" key="3">
    <source>
        <dbReference type="Proteomes" id="UP000032229"/>
    </source>
</evidence>
<dbReference type="KEGG" id="sze:AW14_07975"/>
<accession>A0A0C5VWR9</accession>
<feature type="domain" description="N-acetylmuramoyl-L-alanine amidase" evidence="1">
    <location>
        <begin position="3"/>
        <end position="142"/>
    </location>
</feature>
<reference evidence="2 3" key="1">
    <citation type="submission" date="2014-02" db="EMBL/GenBank/DDBJ databases">
        <authorList>
            <person name="Young C.-C."/>
            <person name="Hameed A."/>
            <person name="Huang H.-C."/>
            <person name="Shahina M."/>
        </authorList>
    </citation>
    <scope>NUCLEOTIDE SEQUENCE [LARGE SCALE GENOMIC DNA]</scope>
    <source>
        <strain evidence="2 3">CC-SAMT-1</strain>
    </source>
</reference>